<dbReference type="InterPro" id="IPR024788">
    <property type="entry name" value="Malectin-like_Carb-bd_dom"/>
</dbReference>
<evidence type="ECO:0000259" key="15">
    <source>
        <dbReference type="PROSITE" id="PS50011"/>
    </source>
</evidence>
<sequence>MDDTTKLVCFFILIPIVVGVTTSNGEPVFIDCGSTTTNTAADGRVWVGDGESNKKIINFALSSPGFIAVPKVDFGEESKTYKTARIFTTASNYTFHVLPGNYYLRLHFRPFAFESVSVKHVNSASFDVFSNHLKLLTDYNISDDILRQNSLISSSGGGSSNLTANVSSLVKEYFVNISSSELFISFVPTQGSFAFVNAIEIVPVLNPLFFESASAAGGTARRLDLVDRGLETMFRLTVGGSEIDPALDRDLWRKWESDNIYMRMTNAGRIISNTSNISYSSYSDYSSSSSPAPLLLYSQARIMSNTDVVDKKINMSWNFKVDPKFEYLVRLHFCELLYEGVGQRIFRIYLNFRIAAENFDVFERAGGKNKAYHKDFVDVIRPDQSGILWLQLGPDSLSSASGTDALLNGVEIFKLSQKGTLAHVSEKFGGMGEDSGGNVSKSRNTWVGILAGFVSVFTFSCFVIFCFCCRKKKDKEKTAMGLKGGGGEPSGWHPLVLHGMLESTNNAVAAKSGVTTDRKSCLGCRNFTIPEIKSATNNFSESLLIGTGGFGKVYKGTIDDGVLVAIKRAHTKSSLVEFETEIEMLSKLRHPHLVSMIGYCDEQNEMIMVYEFMGNGTLQSLLFGIGTDTGPSSSLSVSLTWKQRLEACIGAARGLDYLHSTDRGIIHRDVKTTNILLDDNLVAKMADFGLSKTGPEFDRTHVSTAVRGSFGYLDPEYFRRQQLTEKSDVYSFGVVLFEVICARPVINPTLPKDQINLAEWALRWQRQRSLETIVDPRLVGDYSTVSLLKFGEIAEKCLADEGKNRPSMGEVVSHLEHVLELHVAYLTSRVNIEEDIGGGGGEHYSVTFGSPRGR</sequence>
<keyword evidence="16" id="KW-0675">Receptor</keyword>
<protein>
    <submittedName>
        <fullName evidence="16">Putative receptor-like protein kinase</fullName>
    </submittedName>
</protein>
<keyword evidence="6 12" id="KW-0547">Nucleotide-binding</keyword>
<reference evidence="17" key="1">
    <citation type="journal article" date="2016" name="Nature">
        <title>The genome of the seagrass Zostera marina reveals angiosperm adaptation to the sea.</title>
        <authorList>
            <person name="Olsen J.L."/>
            <person name="Rouze P."/>
            <person name="Verhelst B."/>
            <person name="Lin Y.-C."/>
            <person name="Bayer T."/>
            <person name="Collen J."/>
            <person name="Dattolo E."/>
            <person name="De Paoli E."/>
            <person name="Dittami S."/>
            <person name="Maumus F."/>
            <person name="Michel G."/>
            <person name="Kersting A."/>
            <person name="Lauritano C."/>
            <person name="Lohaus R."/>
            <person name="Toepel M."/>
            <person name="Tonon T."/>
            <person name="Vanneste K."/>
            <person name="Amirebrahimi M."/>
            <person name="Brakel J."/>
            <person name="Bostroem C."/>
            <person name="Chovatia M."/>
            <person name="Grimwood J."/>
            <person name="Jenkins J.W."/>
            <person name="Jueterbock A."/>
            <person name="Mraz A."/>
            <person name="Stam W.T."/>
            <person name="Tice H."/>
            <person name="Bornberg-Bauer E."/>
            <person name="Green P.J."/>
            <person name="Pearson G.A."/>
            <person name="Procaccini G."/>
            <person name="Duarte C.M."/>
            <person name="Schmutz J."/>
            <person name="Reusch T.B.H."/>
            <person name="Van de Peer Y."/>
        </authorList>
    </citation>
    <scope>NUCLEOTIDE SEQUENCE [LARGE SCALE GENOMIC DNA]</scope>
    <source>
        <strain evidence="17">cv. Finnish</strain>
    </source>
</reference>
<dbReference type="AlphaFoldDB" id="A0A0K9PHQ9"/>
<keyword evidence="7 16" id="KW-0418">Kinase</keyword>
<dbReference type="SMART" id="SM00220">
    <property type="entry name" value="S_TKc"/>
    <property type="match status" value="1"/>
</dbReference>
<evidence type="ECO:0000256" key="8">
    <source>
        <dbReference type="ARBA" id="ARBA00022840"/>
    </source>
</evidence>
<organism evidence="16 17">
    <name type="scientific">Zostera marina</name>
    <name type="common">Eelgrass</name>
    <dbReference type="NCBI Taxonomy" id="29655"/>
    <lineage>
        <taxon>Eukaryota</taxon>
        <taxon>Viridiplantae</taxon>
        <taxon>Streptophyta</taxon>
        <taxon>Embryophyta</taxon>
        <taxon>Tracheophyta</taxon>
        <taxon>Spermatophyta</taxon>
        <taxon>Magnoliopsida</taxon>
        <taxon>Liliopsida</taxon>
        <taxon>Zosteraceae</taxon>
        <taxon>Zostera</taxon>
    </lineage>
</organism>
<dbReference type="GO" id="GO:0005524">
    <property type="term" value="F:ATP binding"/>
    <property type="evidence" value="ECO:0007669"/>
    <property type="project" value="UniProtKB-UniRule"/>
</dbReference>
<dbReference type="GO" id="GO:0004672">
    <property type="term" value="F:protein kinase activity"/>
    <property type="evidence" value="ECO:0000318"/>
    <property type="project" value="GO_Central"/>
</dbReference>
<feature type="binding site" evidence="12">
    <location>
        <position position="567"/>
    </location>
    <ligand>
        <name>ATP</name>
        <dbReference type="ChEBI" id="CHEBI:30616"/>
    </ligand>
</feature>
<dbReference type="PANTHER" id="PTHR48006">
    <property type="entry name" value="LEUCINE-RICH REPEAT-CONTAINING PROTEIN DDB_G0281931-RELATED"/>
    <property type="match status" value="1"/>
</dbReference>
<dbReference type="PANTHER" id="PTHR48006:SF92">
    <property type="entry name" value="LRR RECEPTOR-LIKE SERINE_THREONINE-PROTEIN KINASE GSO1"/>
    <property type="match status" value="1"/>
</dbReference>
<keyword evidence="2" id="KW-0723">Serine/threonine-protein kinase</keyword>
<evidence type="ECO:0000256" key="6">
    <source>
        <dbReference type="ARBA" id="ARBA00022741"/>
    </source>
</evidence>
<evidence type="ECO:0000256" key="14">
    <source>
        <dbReference type="SAM" id="SignalP"/>
    </source>
</evidence>
<comment type="caution">
    <text evidence="16">The sequence shown here is derived from an EMBL/GenBank/DDBJ whole genome shotgun (WGS) entry which is preliminary data.</text>
</comment>
<dbReference type="PROSITE" id="PS00108">
    <property type="entry name" value="PROTEIN_KINASE_ST"/>
    <property type="match status" value="1"/>
</dbReference>
<evidence type="ECO:0000256" key="3">
    <source>
        <dbReference type="ARBA" id="ARBA00022679"/>
    </source>
</evidence>
<feature type="transmembrane region" description="Helical" evidence="13">
    <location>
        <begin position="446"/>
        <end position="468"/>
    </location>
</feature>
<dbReference type="GO" id="GO:0004674">
    <property type="term" value="F:protein serine/threonine kinase activity"/>
    <property type="evidence" value="ECO:0007669"/>
    <property type="project" value="UniProtKB-KW"/>
</dbReference>
<dbReference type="STRING" id="29655.A0A0K9PHQ9"/>
<evidence type="ECO:0000256" key="4">
    <source>
        <dbReference type="ARBA" id="ARBA00022692"/>
    </source>
</evidence>
<keyword evidence="5 14" id="KW-0732">Signal</keyword>
<dbReference type="InterPro" id="IPR001245">
    <property type="entry name" value="Ser-Thr/Tyr_kinase_cat_dom"/>
</dbReference>
<dbReference type="Proteomes" id="UP000036987">
    <property type="component" value="Unassembled WGS sequence"/>
</dbReference>
<dbReference type="PROSITE" id="PS50011">
    <property type="entry name" value="PROTEIN_KINASE_DOM"/>
    <property type="match status" value="1"/>
</dbReference>
<dbReference type="Gene3D" id="3.30.200.20">
    <property type="entry name" value="Phosphorylase Kinase, domain 1"/>
    <property type="match status" value="1"/>
</dbReference>
<keyword evidence="17" id="KW-1185">Reference proteome</keyword>
<feature type="domain" description="Protein kinase" evidence="15">
    <location>
        <begin position="539"/>
        <end position="820"/>
    </location>
</feature>
<proteinExistence type="predicted"/>
<dbReference type="InterPro" id="IPR051824">
    <property type="entry name" value="LRR_Rcpt-Like_S/T_Kinase"/>
</dbReference>
<evidence type="ECO:0000256" key="13">
    <source>
        <dbReference type="SAM" id="Phobius"/>
    </source>
</evidence>
<name>A0A0K9PHQ9_ZOSMR</name>
<dbReference type="InterPro" id="IPR011009">
    <property type="entry name" value="Kinase-like_dom_sf"/>
</dbReference>
<evidence type="ECO:0000256" key="11">
    <source>
        <dbReference type="ARBA" id="ARBA00023180"/>
    </source>
</evidence>
<keyword evidence="8 12" id="KW-0067">ATP-binding</keyword>
<keyword evidence="4 13" id="KW-0812">Transmembrane</keyword>
<keyword evidence="10 13" id="KW-0472">Membrane</keyword>
<dbReference type="PROSITE" id="PS00107">
    <property type="entry name" value="PROTEIN_KINASE_ATP"/>
    <property type="match status" value="1"/>
</dbReference>
<accession>A0A0K9PHQ9</accession>
<gene>
    <name evidence="16" type="ORF">ZOSMA_25G01460</name>
</gene>
<dbReference type="FunFam" id="1.10.510.10:FF:000252">
    <property type="entry name" value="Receptor-like protein kinase FERONIA"/>
    <property type="match status" value="1"/>
</dbReference>
<dbReference type="InterPro" id="IPR017441">
    <property type="entry name" value="Protein_kinase_ATP_BS"/>
</dbReference>
<dbReference type="CDD" id="cd14066">
    <property type="entry name" value="STKc_IRAK"/>
    <property type="match status" value="1"/>
</dbReference>
<evidence type="ECO:0000256" key="10">
    <source>
        <dbReference type="ARBA" id="ARBA00023136"/>
    </source>
</evidence>
<dbReference type="SUPFAM" id="SSF56112">
    <property type="entry name" value="Protein kinase-like (PK-like)"/>
    <property type="match status" value="1"/>
</dbReference>
<dbReference type="Pfam" id="PF07714">
    <property type="entry name" value="PK_Tyr_Ser-Thr"/>
    <property type="match status" value="1"/>
</dbReference>
<evidence type="ECO:0000256" key="12">
    <source>
        <dbReference type="PROSITE-ProRule" id="PRU10141"/>
    </source>
</evidence>
<dbReference type="FunFam" id="3.30.200.20:FF:000039">
    <property type="entry name" value="receptor-like protein kinase FERONIA"/>
    <property type="match status" value="1"/>
</dbReference>
<evidence type="ECO:0000256" key="1">
    <source>
        <dbReference type="ARBA" id="ARBA00004479"/>
    </source>
</evidence>
<keyword evidence="11" id="KW-0325">Glycoprotein</keyword>
<dbReference type="Pfam" id="PF12819">
    <property type="entry name" value="Malectin_like"/>
    <property type="match status" value="1"/>
</dbReference>
<evidence type="ECO:0000256" key="2">
    <source>
        <dbReference type="ARBA" id="ARBA00022527"/>
    </source>
</evidence>
<dbReference type="Gene3D" id="2.60.120.430">
    <property type="entry name" value="Galactose-binding lectin"/>
    <property type="match status" value="2"/>
</dbReference>
<dbReference type="OMA" id="LWRTWEV"/>
<dbReference type="GO" id="GO:0005886">
    <property type="term" value="C:plasma membrane"/>
    <property type="evidence" value="ECO:0000318"/>
    <property type="project" value="GO_Central"/>
</dbReference>
<evidence type="ECO:0000256" key="7">
    <source>
        <dbReference type="ARBA" id="ARBA00022777"/>
    </source>
</evidence>
<evidence type="ECO:0000256" key="5">
    <source>
        <dbReference type="ARBA" id="ARBA00022729"/>
    </source>
</evidence>
<dbReference type="Gene3D" id="1.10.510.10">
    <property type="entry name" value="Transferase(Phosphotransferase) domain 1"/>
    <property type="match status" value="1"/>
</dbReference>
<dbReference type="FunFam" id="2.60.120.430:FF:000001">
    <property type="entry name" value="Receptor-like protein kinase FERONIA"/>
    <property type="match status" value="1"/>
</dbReference>
<keyword evidence="3" id="KW-0808">Transferase</keyword>
<evidence type="ECO:0000256" key="9">
    <source>
        <dbReference type="ARBA" id="ARBA00022989"/>
    </source>
</evidence>
<keyword evidence="9 13" id="KW-1133">Transmembrane helix</keyword>
<evidence type="ECO:0000313" key="17">
    <source>
        <dbReference type="Proteomes" id="UP000036987"/>
    </source>
</evidence>
<dbReference type="InterPro" id="IPR008271">
    <property type="entry name" value="Ser/Thr_kinase_AS"/>
</dbReference>
<feature type="chain" id="PRO_5005527720" evidence="14">
    <location>
        <begin position="20"/>
        <end position="854"/>
    </location>
</feature>
<dbReference type="InterPro" id="IPR000719">
    <property type="entry name" value="Prot_kinase_dom"/>
</dbReference>
<evidence type="ECO:0000313" key="16">
    <source>
        <dbReference type="EMBL" id="KMZ67755.1"/>
    </source>
</evidence>
<dbReference type="OrthoDB" id="738486at2759"/>
<comment type="subcellular location">
    <subcellularLocation>
        <location evidence="1">Membrane</location>
        <topology evidence="1">Single-pass type I membrane protein</topology>
    </subcellularLocation>
</comment>
<feature type="signal peptide" evidence="14">
    <location>
        <begin position="1"/>
        <end position="19"/>
    </location>
</feature>
<dbReference type="EMBL" id="LFYR01000889">
    <property type="protein sequence ID" value="KMZ67755.1"/>
    <property type="molecule type" value="Genomic_DNA"/>
</dbReference>